<proteinExistence type="predicted"/>
<organism evidence="2">
    <name type="scientific">Culex pipiens</name>
    <name type="common">House mosquito</name>
    <dbReference type="NCBI Taxonomy" id="7175"/>
    <lineage>
        <taxon>Eukaryota</taxon>
        <taxon>Metazoa</taxon>
        <taxon>Ecdysozoa</taxon>
        <taxon>Arthropoda</taxon>
        <taxon>Hexapoda</taxon>
        <taxon>Insecta</taxon>
        <taxon>Pterygota</taxon>
        <taxon>Neoptera</taxon>
        <taxon>Endopterygota</taxon>
        <taxon>Diptera</taxon>
        <taxon>Nematocera</taxon>
        <taxon>Culicoidea</taxon>
        <taxon>Culicidae</taxon>
        <taxon>Culicinae</taxon>
        <taxon>Culicini</taxon>
        <taxon>Culex</taxon>
        <taxon>Culex</taxon>
    </lineage>
</organism>
<evidence type="ECO:0000313" key="2">
    <source>
        <dbReference type="EMBL" id="CAG6479363.1"/>
    </source>
</evidence>
<accession>A0A8D8BPI2</accession>
<feature type="region of interest" description="Disordered" evidence="1">
    <location>
        <begin position="65"/>
        <end position="85"/>
    </location>
</feature>
<reference evidence="2" key="1">
    <citation type="submission" date="2021-05" db="EMBL/GenBank/DDBJ databases">
        <authorList>
            <person name="Alioto T."/>
            <person name="Alioto T."/>
            <person name="Gomez Garrido J."/>
        </authorList>
    </citation>
    <scope>NUCLEOTIDE SEQUENCE</scope>
</reference>
<protein>
    <submittedName>
        <fullName evidence="2">(northern house mosquito) hypothetical protein</fullName>
    </submittedName>
</protein>
<feature type="region of interest" description="Disordered" evidence="1">
    <location>
        <begin position="27"/>
        <end position="52"/>
    </location>
</feature>
<dbReference type="AlphaFoldDB" id="A0A8D8BPI2"/>
<sequence length="102" mass="11078">MGGLHQPRPGSADRQWRYQSLVLCDKRSRQNSTPFGGAQHRTGHVDRKDRRGIRAARHRLRDRVRSGGAGIEAPPPDAPPARGGRLHVGAGQAEAVSLGCEK</sequence>
<dbReference type="EMBL" id="HBUE01084999">
    <property type="protein sequence ID" value="CAG6479363.1"/>
    <property type="molecule type" value="Transcribed_RNA"/>
</dbReference>
<evidence type="ECO:0000256" key="1">
    <source>
        <dbReference type="SAM" id="MobiDB-lite"/>
    </source>
</evidence>
<name>A0A8D8BPI2_CULPI</name>